<dbReference type="AlphaFoldDB" id="A0A2S0KB58"/>
<organism evidence="2 3">
    <name type="scientific">Gordonia iterans</name>
    <dbReference type="NCBI Taxonomy" id="1004901"/>
    <lineage>
        <taxon>Bacteria</taxon>
        <taxon>Bacillati</taxon>
        <taxon>Actinomycetota</taxon>
        <taxon>Actinomycetes</taxon>
        <taxon>Mycobacteriales</taxon>
        <taxon>Gordoniaceae</taxon>
        <taxon>Gordonia</taxon>
    </lineage>
</organism>
<reference evidence="2 3" key="1">
    <citation type="submission" date="2018-03" db="EMBL/GenBank/DDBJ databases">
        <title>Characteristics and genome of n-alkane degrading marine bacteria Gordonia iterans isolated from crude oil contaminated in Tae-an, South Korea.</title>
        <authorList>
            <person name="Lee S.-S."/>
            <person name="Kim H."/>
        </authorList>
    </citation>
    <scope>NUCLEOTIDE SEQUENCE [LARGE SCALE GENOMIC DNA]</scope>
    <source>
        <strain evidence="2 3">Co17</strain>
    </source>
</reference>
<proteinExistence type="predicted"/>
<protein>
    <submittedName>
        <fullName evidence="2">Uncharacterized protein</fullName>
    </submittedName>
</protein>
<evidence type="ECO:0000313" key="3">
    <source>
        <dbReference type="Proteomes" id="UP000239814"/>
    </source>
</evidence>
<feature type="region of interest" description="Disordered" evidence="1">
    <location>
        <begin position="54"/>
        <end position="77"/>
    </location>
</feature>
<accession>A0A2S0KB58</accession>
<keyword evidence="3" id="KW-1185">Reference proteome</keyword>
<evidence type="ECO:0000256" key="1">
    <source>
        <dbReference type="SAM" id="MobiDB-lite"/>
    </source>
</evidence>
<sequence>MWAITKPGKKRMPVDADQDDQRGNVALTATQSDEFGPHWAAVVVPTSKAAAMRAAGQPLHLPHHASCPDGEKWRKKR</sequence>
<dbReference type="KEGG" id="git:C6V83_00045"/>
<dbReference type="EMBL" id="CP027433">
    <property type="protein sequence ID" value="AVL98907.1"/>
    <property type="molecule type" value="Genomic_DNA"/>
</dbReference>
<name>A0A2S0KB58_9ACTN</name>
<dbReference type="Proteomes" id="UP000239814">
    <property type="component" value="Chromosome"/>
</dbReference>
<feature type="region of interest" description="Disordered" evidence="1">
    <location>
        <begin position="1"/>
        <end position="22"/>
    </location>
</feature>
<evidence type="ECO:0000313" key="2">
    <source>
        <dbReference type="EMBL" id="AVL98907.1"/>
    </source>
</evidence>
<gene>
    <name evidence="2" type="ORF">C6V83_00045</name>
</gene>